<comment type="caution">
    <text evidence="6">The sequence shown here is derived from an EMBL/GenBank/DDBJ whole genome shotgun (WGS) entry which is preliminary data.</text>
</comment>
<dbReference type="AlphaFoldDB" id="A0A1A5XFF3"/>
<dbReference type="InterPro" id="IPR028082">
    <property type="entry name" value="Peripla_BP_I"/>
</dbReference>
<accession>A0A1A5XFF3</accession>
<dbReference type="EMBL" id="FNZM01000013">
    <property type="protein sequence ID" value="SEK03346.1"/>
    <property type="molecule type" value="Genomic_DNA"/>
</dbReference>
<dbReference type="Proteomes" id="UP000183529">
    <property type="component" value="Unassembled WGS sequence"/>
</dbReference>
<evidence type="ECO:0000256" key="2">
    <source>
        <dbReference type="ARBA" id="ARBA00007639"/>
    </source>
</evidence>
<keyword evidence="3 4" id="KW-0732">Signal</keyword>
<dbReference type="PANTHER" id="PTHR46847:SF1">
    <property type="entry name" value="D-ALLOSE-BINDING PERIPLASMIC PROTEIN-RELATED"/>
    <property type="match status" value="1"/>
</dbReference>
<dbReference type="InterPro" id="IPR025997">
    <property type="entry name" value="SBP_2_dom"/>
</dbReference>
<evidence type="ECO:0000256" key="3">
    <source>
        <dbReference type="ARBA" id="ARBA00022729"/>
    </source>
</evidence>
<dbReference type="CDD" id="cd06318">
    <property type="entry name" value="PBP1_ABC_D-talitol-like"/>
    <property type="match status" value="1"/>
</dbReference>
<gene>
    <name evidence="6" type="ORF">SAMN05216550_113288</name>
</gene>
<dbReference type="GO" id="GO:0030246">
    <property type="term" value="F:carbohydrate binding"/>
    <property type="evidence" value="ECO:0007669"/>
    <property type="project" value="UniProtKB-ARBA"/>
</dbReference>
<comment type="subcellular location">
    <subcellularLocation>
        <location evidence="1">Cell envelope</location>
    </subcellularLocation>
</comment>
<dbReference type="Pfam" id="PF13407">
    <property type="entry name" value="Peripla_BP_4"/>
    <property type="match status" value="1"/>
</dbReference>
<name>A0A1A5XFF3_9BURK</name>
<proteinExistence type="inferred from homology"/>
<dbReference type="Gene3D" id="3.40.50.2300">
    <property type="match status" value="2"/>
</dbReference>
<dbReference type="OrthoDB" id="9773673at2"/>
<evidence type="ECO:0000313" key="7">
    <source>
        <dbReference type="Proteomes" id="UP000183529"/>
    </source>
</evidence>
<sequence length="320" mass="33695">MRLRNVLMAALVCAVCAGHAFAADKLKVGISMKVLNAPYFSAAMQAAKARVVELGGEPIVTDAQGTMQKQIADVEDLVTRGVKVLIIDPADPEGLVSAVNAATAAGVKVIVMDADLDPKANYLTLVQSSNRQNGALVGRWVVDTFGDKPLKIALVSGDKGNPVGKARRDGVLEGIVEAQLEKLGKANLQIVGQGWGNWTDEGGLKAMEDLLVANKDINLVLGENDSMVLGARRAIESANRQGITLVAAADGQKEALALIKQGKYGATALNDPALIARTAVDLGFKAANGQARDLPKMTYTPPAVIDRGNIDKFYNPKAVF</sequence>
<evidence type="ECO:0000259" key="5">
    <source>
        <dbReference type="Pfam" id="PF13407"/>
    </source>
</evidence>
<evidence type="ECO:0000256" key="1">
    <source>
        <dbReference type="ARBA" id="ARBA00004196"/>
    </source>
</evidence>
<dbReference type="PANTHER" id="PTHR46847">
    <property type="entry name" value="D-ALLOSE-BINDING PERIPLASMIC PROTEIN-RELATED"/>
    <property type="match status" value="1"/>
</dbReference>
<feature type="chain" id="PRO_5015053659" evidence="4">
    <location>
        <begin position="23"/>
        <end position="320"/>
    </location>
</feature>
<feature type="signal peptide" evidence="4">
    <location>
        <begin position="1"/>
        <end position="22"/>
    </location>
</feature>
<reference evidence="6 7" key="1">
    <citation type="submission" date="2016-10" db="EMBL/GenBank/DDBJ databases">
        <authorList>
            <person name="Varghese N."/>
            <person name="Submissions S."/>
        </authorList>
    </citation>
    <scope>NUCLEOTIDE SEQUENCE [LARGE SCALE GENOMIC DNA]</scope>
    <source>
        <strain evidence="6 7">LMG 22274</strain>
    </source>
</reference>
<evidence type="ECO:0000313" key="6">
    <source>
        <dbReference type="EMBL" id="SEK03346.1"/>
    </source>
</evidence>
<protein>
    <submittedName>
        <fullName evidence="6">Monosaccharide ABC transporter substrate-binding protein, CUT2 family</fullName>
    </submittedName>
</protein>
<feature type="domain" description="Periplasmic binding protein" evidence="5">
    <location>
        <begin position="28"/>
        <end position="290"/>
    </location>
</feature>
<dbReference type="SUPFAM" id="SSF53822">
    <property type="entry name" value="Periplasmic binding protein-like I"/>
    <property type="match status" value="1"/>
</dbReference>
<dbReference type="GeneID" id="61305872"/>
<dbReference type="RefSeq" id="WP_065059828.1">
    <property type="nucleotide sequence ID" value="NZ_CADFGN010000001.1"/>
</dbReference>
<dbReference type="GO" id="GO:0030313">
    <property type="term" value="C:cell envelope"/>
    <property type="evidence" value="ECO:0007669"/>
    <property type="project" value="UniProtKB-SubCell"/>
</dbReference>
<comment type="similarity">
    <text evidence="2">Belongs to the bacterial solute-binding protein 2 family.</text>
</comment>
<evidence type="ECO:0000256" key="4">
    <source>
        <dbReference type="SAM" id="SignalP"/>
    </source>
</evidence>
<organism evidence="6 7">
    <name type="scientific">Paraburkholderia tropica</name>
    <dbReference type="NCBI Taxonomy" id="92647"/>
    <lineage>
        <taxon>Bacteria</taxon>
        <taxon>Pseudomonadati</taxon>
        <taxon>Pseudomonadota</taxon>
        <taxon>Betaproteobacteria</taxon>
        <taxon>Burkholderiales</taxon>
        <taxon>Burkholderiaceae</taxon>
        <taxon>Paraburkholderia</taxon>
    </lineage>
</organism>